<dbReference type="SUPFAM" id="SSF53927">
    <property type="entry name" value="Cytidine deaminase-like"/>
    <property type="match status" value="1"/>
</dbReference>
<protein>
    <recommendedName>
        <fullName evidence="4">CMP/dCMP-type deaminase domain-containing protein</fullName>
    </recommendedName>
</protein>
<feature type="region of interest" description="Disordered" evidence="1">
    <location>
        <begin position="70"/>
        <end position="91"/>
    </location>
</feature>
<organism evidence="2 3">
    <name type="scientific">Karstenula rhodostoma CBS 690.94</name>
    <dbReference type="NCBI Taxonomy" id="1392251"/>
    <lineage>
        <taxon>Eukaryota</taxon>
        <taxon>Fungi</taxon>
        <taxon>Dikarya</taxon>
        <taxon>Ascomycota</taxon>
        <taxon>Pezizomycotina</taxon>
        <taxon>Dothideomycetes</taxon>
        <taxon>Pleosporomycetidae</taxon>
        <taxon>Pleosporales</taxon>
        <taxon>Massarineae</taxon>
        <taxon>Didymosphaeriaceae</taxon>
        <taxon>Karstenula</taxon>
    </lineage>
</organism>
<reference evidence="2" key="1">
    <citation type="journal article" date="2020" name="Stud. Mycol.">
        <title>101 Dothideomycetes genomes: a test case for predicting lifestyles and emergence of pathogens.</title>
        <authorList>
            <person name="Haridas S."/>
            <person name="Albert R."/>
            <person name="Binder M."/>
            <person name="Bloem J."/>
            <person name="Labutti K."/>
            <person name="Salamov A."/>
            <person name="Andreopoulos B."/>
            <person name="Baker S."/>
            <person name="Barry K."/>
            <person name="Bills G."/>
            <person name="Bluhm B."/>
            <person name="Cannon C."/>
            <person name="Castanera R."/>
            <person name="Culley D."/>
            <person name="Daum C."/>
            <person name="Ezra D."/>
            <person name="Gonzalez J."/>
            <person name="Henrissat B."/>
            <person name="Kuo A."/>
            <person name="Liang C."/>
            <person name="Lipzen A."/>
            <person name="Lutzoni F."/>
            <person name="Magnuson J."/>
            <person name="Mondo S."/>
            <person name="Nolan M."/>
            <person name="Ohm R."/>
            <person name="Pangilinan J."/>
            <person name="Park H.-J."/>
            <person name="Ramirez L."/>
            <person name="Alfaro M."/>
            <person name="Sun H."/>
            <person name="Tritt A."/>
            <person name="Yoshinaga Y."/>
            <person name="Zwiers L.-H."/>
            <person name="Turgeon B."/>
            <person name="Goodwin S."/>
            <person name="Spatafora J."/>
            <person name="Crous P."/>
            <person name="Grigoriev I."/>
        </authorList>
    </citation>
    <scope>NUCLEOTIDE SEQUENCE</scope>
    <source>
        <strain evidence="2">CBS 690.94</strain>
    </source>
</reference>
<feature type="compositionally biased region" description="Polar residues" evidence="1">
    <location>
        <begin position="80"/>
        <end position="89"/>
    </location>
</feature>
<name>A0A9P4PL18_9PLEO</name>
<sequence length="434" mass="47275">MKTDYYLNLCLEQAAQSPLRYRHGCIIVRGGKVIGQGFNDHRAGFDGGALKTGVLPVRSLNPAAVAELKKKHKHKRDLKNPSSDATTFTPFEAMGGGGKLANTPLSMHSEMMAIHSALSASTTLVSTAVSSQKPYFKLSGDSKRKARLRRDAIKTYVETICKVALAQSTEQRFGRPGHAFHVPMEDSMEKHRGKDQKNRHHENHGHQKQQRRQCARKLSAQETLMAPGHSSLICKPAELSISDTTTITGALSHATGTNTAPMKFSKGRTGEKKRSTVDRKKHPRLNGADLYVARLGWQSSAKSGPSPCCEVLEHPHTATAKQPTGSLHEELLNPGPVSVSAANNAPIKIEPEPSVLASRPCYRCIAYMNSVGIKRVFWTTSSGEWECAKVRDLVDALDDLGSGDAAADAHTTLNSVFVTKHEVLMLRRTMGADS</sequence>
<gene>
    <name evidence="2" type="ORF">P171DRAFT_444114</name>
</gene>
<evidence type="ECO:0000313" key="2">
    <source>
        <dbReference type="EMBL" id="KAF2445243.1"/>
    </source>
</evidence>
<evidence type="ECO:0000256" key="1">
    <source>
        <dbReference type="SAM" id="MobiDB-lite"/>
    </source>
</evidence>
<evidence type="ECO:0008006" key="4">
    <source>
        <dbReference type="Google" id="ProtNLM"/>
    </source>
</evidence>
<dbReference type="EMBL" id="MU001500">
    <property type="protein sequence ID" value="KAF2445243.1"/>
    <property type="molecule type" value="Genomic_DNA"/>
</dbReference>
<keyword evidence="3" id="KW-1185">Reference proteome</keyword>
<feature type="compositionally biased region" description="Basic residues" evidence="1">
    <location>
        <begin position="197"/>
        <end position="215"/>
    </location>
</feature>
<dbReference type="GO" id="GO:0003824">
    <property type="term" value="F:catalytic activity"/>
    <property type="evidence" value="ECO:0007669"/>
    <property type="project" value="InterPro"/>
</dbReference>
<dbReference type="AlphaFoldDB" id="A0A9P4PL18"/>
<feature type="region of interest" description="Disordered" evidence="1">
    <location>
        <begin position="252"/>
        <end position="276"/>
    </location>
</feature>
<dbReference type="GO" id="GO:0006139">
    <property type="term" value="P:nucleobase-containing compound metabolic process"/>
    <property type="evidence" value="ECO:0007669"/>
    <property type="project" value="UniProtKB-ARBA"/>
</dbReference>
<dbReference type="Proteomes" id="UP000799764">
    <property type="component" value="Unassembled WGS sequence"/>
</dbReference>
<feature type="region of interest" description="Disordered" evidence="1">
    <location>
        <begin position="180"/>
        <end position="217"/>
    </location>
</feature>
<dbReference type="Gene3D" id="3.40.140.10">
    <property type="entry name" value="Cytidine Deaminase, domain 2"/>
    <property type="match status" value="1"/>
</dbReference>
<evidence type="ECO:0000313" key="3">
    <source>
        <dbReference type="Proteomes" id="UP000799764"/>
    </source>
</evidence>
<dbReference type="InterPro" id="IPR016193">
    <property type="entry name" value="Cytidine_deaminase-like"/>
</dbReference>
<accession>A0A9P4PL18</accession>
<feature type="compositionally biased region" description="Basic and acidic residues" evidence="1">
    <location>
        <begin position="183"/>
        <end position="196"/>
    </location>
</feature>
<proteinExistence type="predicted"/>
<comment type="caution">
    <text evidence="2">The sequence shown here is derived from an EMBL/GenBank/DDBJ whole genome shotgun (WGS) entry which is preliminary data.</text>
</comment>
<dbReference type="OrthoDB" id="9972196at2759"/>